<organism evidence="1 2">
    <name type="scientific">Luteolibacter soli</name>
    <dbReference type="NCBI Taxonomy" id="3135280"/>
    <lineage>
        <taxon>Bacteria</taxon>
        <taxon>Pseudomonadati</taxon>
        <taxon>Verrucomicrobiota</taxon>
        <taxon>Verrucomicrobiia</taxon>
        <taxon>Verrucomicrobiales</taxon>
        <taxon>Verrucomicrobiaceae</taxon>
        <taxon>Luteolibacter</taxon>
    </lineage>
</organism>
<sequence length="288" mass="31389">MTIILISDLAGIFATRRREAADDHGKLREGLAAMTSPASESEGVPSPASPAWSVPQSNEVFIAAVAVASAIFRASGEVKDHTGMHDCTMRVLQAARDYAAESGLDHRKIVAGLADVATIIEKNTSPFHGPGPSEEWWKHDARLASVMLPVICRVYETQKAHEEKLAIIRESIAREGTTRRPEGRMWTAKEAAEEFRRKLTAKQEGKGPVVIFGDRVVVECRPEEPGPTWSVALDDIPNPTRLLKWVSDLTAKTWCTAEMVRDFVGMVCSAKGWEIYAAPDSNPGTAAA</sequence>
<dbReference type="RefSeq" id="WP_341406564.1">
    <property type="nucleotide sequence ID" value="NZ_JBBUKT010000008.1"/>
</dbReference>
<evidence type="ECO:0000313" key="2">
    <source>
        <dbReference type="Proteomes" id="UP001371305"/>
    </source>
</evidence>
<dbReference type="EMBL" id="JBBUKT010000008">
    <property type="protein sequence ID" value="MEK7952807.1"/>
    <property type="molecule type" value="Genomic_DNA"/>
</dbReference>
<gene>
    <name evidence="1" type="ORF">WKV53_20000</name>
</gene>
<name>A0ABU9B1C0_9BACT</name>
<evidence type="ECO:0000313" key="1">
    <source>
        <dbReference type="EMBL" id="MEK7952807.1"/>
    </source>
</evidence>
<proteinExistence type="predicted"/>
<comment type="caution">
    <text evidence="1">The sequence shown here is derived from an EMBL/GenBank/DDBJ whole genome shotgun (WGS) entry which is preliminary data.</text>
</comment>
<protein>
    <submittedName>
        <fullName evidence="1">Uncharacterized protein</fullName>
    </submittedName>
</protein>
<reference evidence="1 2" key="1">
    <citation type="submission" date="2024-04" db="EMBL/GenBank/DDBJ databases">
        <title>Luteolibacter sp. isolated from soil.</title>
        <authorList>
            <person name="An J."/>
        </authorList>
    </citation>
    <scope>NUCLEOTIDE SEQUENCE [LARGE SCALE GENOMIC DNA]</scope>
    <source>
        <strain evidence="1 2">Y139</strain>
    </source>
</reference>
<keyword evidence="2" id="KW-1185">Reference proteome</keyword>
<dbReference type="Proteomes" id="UP001371305">
    <property type="component" value="Unassembled WGS sequence"/>
</dbReference>
<accession>A0ABU9B1C0</accession>